<dbReference type="PANTHER" id="PTHR32026">
    <property type="entry name" value="METHYLTRANSFERASE-LIKE PROTEIN 24"/>
    <property type="match status" value="1"/>
</dbReference>
<dbReference type="AlphaFoldDB" id="A0AAD5V149"/>
<dbReference type="InterPro" id="IPR026913">
    <property type="entry name" value="METTL24"/>
</dbReference>
<dbReference type="PANTHER" id="PTHR32026:SF10">
    <property type="entry name" value="METHYLTRANSFERASE-LIKE PROTEIN 24-RELATED"/>
    <property type="match status" value="1"/>
</dbReference>
<dbReference type="Pfam" id="PF13383">
    <property type="entry name" value="Methyltransf_22"/>
    <property type="match status" value="1"/>
</dbReference>
<gene>
    <name evidence="2" type="ORF">NLI96_g8901</name>
</gene>
<dbReference type="EMBL" id="JANAWD010000425">
    <property type="protein sequence ID" value="KAJ3479653.1"/>
    <property type="molecule type" value="Genomic_DNA"/>
</dbReference>
<protein>
    <recommendedName>
        <fullName evidence="1">Methyltransferase domain-containing protein</fullName>
    </recommendedName>
</protein>
<name>A0AAD5V149_9APHY</name>
<evidence type="ECO:0000313" key="3">
    <source>
        <dbReference type="Proteomes" id="UP001212997"/>
    </source>
</evidence>
<comment type="caution">
    <text evidence="2">The sequence shown here is derived from an EMBL/GenBank/DDBJ whole genome shotgun (WGS) entry which is preliminary data.</text>
</comment>
<sequence length="341" mass="39040">MASPLRPRASHLILLSLLVCGGLFYFYSSRQLFYAAQSTYHSLRDPGLPKRLAKSEEIYQRMLKGRGALLSKFGPSPDNVVMFPPDKDPWPAYVAWDFFPPAFNCPHERERIGNMGDGGKWVCGLSRLEDKPDCTIYSFGVSGGSSYEAEILTRTKYCRIWGYDHNSRGFGGEIPRLDKLRTHFKRYQLGPRDSHGRADDPKMWTLKSLMEANGHSHIDILKIDVESSEFDAVEAFLKPYLSPNTTSSRTPPPLPVGQLQIELHTWGKSFPDLYHWWEQLEQVGLRPFMKEANLIYTNYNRDRDQDLTEYSFINIKGSNIFIVDPPPMELSVEETIPIPLD</sequence>
<keyword evidence="3" id="KW-1185">Reference proteome</keyword>
<feature type="domain" description="Methyltransferase" evidence="1">
    <location>
        <begin position="97"/>
        <end position="294"/>
    </location>
</feature>
<reference evidence="2" key="1">
    <citation type="submission" date="2022-07" db="EMBL/GenBank/DDBJ databases">
        <title>Genome Sequence of Physisporinus lineatus.</title>
        <authorList>
            <person name="Buettner E."/>
        </authorList>
    </citation>
    <scope>NUCLEOTIDE SEQUENCE</scope>
    <source>
        <strain evidence="2">VT162</strain>
    </source>
</reference>
<dbReference type="Proteomes" id="UP001212997">
    <property type="component" value="Unassembled WGS sequence"/>
</dbReference>
<organism evidence="2 3">
    <name type="scientific">Meripilus lineatus</name>
    <dbReference type="NCBI Taxonomy" id="2056292"/>
    <lineage>
        <taxon>Eukaryota</taxon>
        <taxon>Fungi</taxon>
        <taxon>Dikarya</taxon>
        <taxon>Basidiomycota</taxon>
        <taxon>Agaricomycotina</taxon>
        <taxon>Agaricomycetes</taxon>
        <taxon>Polyporales</taxon>
        <taxon>Meripilaceae</taxon>
        <taxon>Meripilus</taxon>
    </lineage>
</organism>
<proteinExistence type="predicted"/>
<evidence type="ECO:0000259" key="1">
    <source>
        <dbReference type="Pfam" id="PF13383"/>
    </source>
</evidence>
<dbReference type="InterPro" id="IPR025714">
    <property type="entry name" value="Methyltranfer_dom"/>
</dbReference>
<accession>A0AAD5V149</accession>
<evidence type="ECO:0000313" key="2">
    <source>
        <dbReference type="EMBL" id="KAJ3479653.1"/>
    </source>
</evidence>